<gene>
    <name evidence="1" type="ORF">PMAYCL1PPCAC_09616</name>
</gene>
<dbReference type="EMBL" id="BTRK01000002">
    <property type="protein sequence ID" value="GMR39421.1"/>
    <property type="molecule type" value="Genomic_DNA"/>
</dbReference>
<evidence type="ECO:0000313" key="2">
    <source>
        <dbReference type="Proteomes" id="UP001328107"/>
    </source>
</evidence>
<organism evidence="1 2">
    <name type="scientific">Pristionchus mayeri</name>
    <dbReference type="NCBI Taxonomy" id="1317129"/>
    <lineage>
        <taxon>Eukaryota</taxon>
        <taxon>Metazoa</taxon>
        <taxon>Ecdysozoa</taxon>
        <taxon>Nematoda</taxon>
        <taxon>Chromadorea</taxon>
        <taxon>Rhabditida</taxon>
        <taxon>Rhabditina</taxon>
        <taxon>Diplogasteromorpha</taxon>
        <taxon>Diplogasteroidea</taxon>
        <taxon>Neodiplogasteridae</taxon>
        <taxon>Pristionchus</taxon>
    </lineage>
</organism>
<dbReference type="AlphaFoldDB" id="A0AAN4ZEQ7"/>
<feature type="non-terminal residue" evidence="1">
    <location>
        <position position="1"/>
    </location>
</feature>
<reference evidence="2" key="1">
    <citation type="submission" date="2022-10" db="EMBL/GenBank/DDBJ databases">
        <title>Genome assembly of Pristionchus species.</title>
        <authorList>
            <person name="Yoshida K."/>
            <person name="Sommer R.J."/>
        </authorList>
    </citation>
    <scope>NUCLEOTIDE SEQUENCE [LARGE SCALE GENOMIC DNA]</scope>
    <source>
        <strain evidence="2">RS5460</strain>
    </source>
</reference>
<proteinExistence type="predicted"/>
<accession>A0AAN4ZEQ7</accession>
<dbReference type="Proteomes" id="UP001328107">
    <property type="component" value="Unassembled WGS sequence"/>
</dbReference>
<comment type="caution">
    <text evidence="1">The sequence shown here is derived from an EMBL/GenBank/DDBJ whole genome shotgun (WGS) entry which is preliminary data.</text>
</comment>
<evidence type="ECO:0000313" key="1">
    <source>
        <dbReference type="EMBL" id="GMR39421.1"/>
    </source>
</evidence>
<keyword evidence="2" id="KW-1185">Reference proteome</keyword>
<protein>
    <submittedName>
        <fullName evidence="1">Uncharacterized protein</fullName>
    </submittedName>
</protein>
<sequence length="99" mass="11344">LVEEMANDSRLLNISRKEVLPNLETWALQTDDGTIFYCSIVSPYRLYVKWNGREIDATLPHDMIRDLAAHGNAVYFTSYFKVNELTQFSCLVCFSISAC</sequence>
<name>A0AAN4ZEQ7_9BILA</name>